<proteinExistence type="predicted"/>
<feature type="region of interest" description="Disordered" evidence="2">
    <location>
        <begin position="553"/>
        <end position="584"/>
    </location>
</feature>
<dbReference type="Pfam" id="PF08711">
    <property type="entry name" value="Med26"/>
    <property type="match status" value="1"/>
</dbReference>
<sequence length="906" mass="98870">MSLEDFFTLTEMKDGLTTLARVEELLSVMQNHKDSYSNNLGDATRQWATVANILSATENNDCLNHFVQLNGLLFLNQWLQEAQKGKENSSDCSVEEVINALLGALDKLPVNKEKSSASGIGPTIKQLLCYRNHNIQEKVRILFDKWGHTEDGDSKGQTAEEHGSCCIEETKPSPARGVAEENKQSINLDPKISPSDEEPGDNLKRHSSSSSVDATKVVKHPSNQIPQHVSTSLDANVVSGEIYSYPCQESLCITKESVCAAAEEARTCDSLISRSQGRDSDDESDISSRKDTPDSPKDMEIEVNMEEHILRKSIMEGLCTFSKKEASIRKDDIGTAGDFTELDSDSESKVSKGVDSVISCASMKPTVDANMSEMDGRSEIGLGYGEIDALEVARQVAIEVEREVVDYREPFCSSPEGISQGKSLDSSNSDTMGNSIEKPESEQLNENESPDTNDILEDSDFLRNKEKTLGNVDCKDAHKPESPKSSLVQECVSNANKNKYEFDLNMDVCLEEADCEIVTEPNQNIRLSTPIPVAASKGTPGFPVNRPHFQGGHGWRGSAATSAFRPASPWRTSDGEKTVSGPKQKPKFLRIDLNVPEGEDDVAAYQLEKQTLVSSSIPSRESSMEVSSRRAERLRLDLNRIGDEDTLPNQIPYWRPHLQNPSLSLSPASSSSSRPPSTRDFDLNDNFFDACGSNSQSKSSKERNTYGNYVVEDSVVTIMGSRMPVERRLPVAKTSQPFFVNGLDVDAAINPSRGPVPYPPMPPPPFGYNALVMGPTISIPATFCGPGSIPYIVDSRGATVMPQMLGSAGLGGAPSVRAPFVMNVAGAPVDLNMVGISRPSLDLNSGTNPSEGSFKQFFIQGNSSKMEEQLRPTSQPAGSGMALKRKEPDCGWEPCTFGYKQASPWR</sequence>
<evidence type="ECO:0000313" key="4">
    <source>
        <dbReference type="EMBL" id="MQL76387.1"/>
    </source>
</evidence>
<feature type="compositionally biased region" description="Low complexity" evidence="2">
    <location>
        <begin position="662"/>
        <end position="676"/>
    </location>
</feature>
<dbReference type="Proteomes" id="UP000652761">
    <property type="component" value="Unassembled WGS sequence"/>
</dbReference>
<dbReference type="EMBL" id="NMUH01000296">
    <property type="protein sequence ID" value="MQL76387.1"/>
    <property type="molecule type" value="Genomic_DNA"/>
</dbReference>
<dbReference type="InterPro" id="IPR035441">
    <property type="entry name" value="TFIIS/LEDGF_dom_sf"/>
</dbReference>
<dbReference type="PROSITE" id="PS51319">
    <property type="entry name" value="TFIIS_N"/>
    <property type="match status" value="1"/>
</dbReference>
<feature type="compositionally biased region" description="Basic and acidic residues" evidence="2">
    <location>
        <begin position="286"/>
        <end position="300"/>
    </location>
</feature>
<dbReference type="PANTHER" id="PTHR47292">
    <property type="entry name" value="TRANSCRIPTION ELONGATION FACTOR (TFIIS) FAMILY PROTEIN-RELATED"/>
    <property type="match status" value="1"/>
</dbReference>
<dbReference type="AlphaFoldDB" id="A0A843U2U8"/>
<gene>
    <name evidence="4" type="ORF">Taro_008772</name>
</gene>
<evidence type="ECO:0000259" key="3">
    <source>
        <dbReference type="PROSITE" id="PS51319"/>
    </source>
</evidence>
<dbReference type="Gene3D" id="1.20.930.10">
    <property type="entry name" value="Conserved domain common to transcription factors TFIIS, elongin A, CRSP70"/>
    <property type="match status" value="1"/>
</dbReference>
<dbReference type="OrthoDB" id="1595674at2759"/>
<keyword evidence="1" id="KW-0539">Nucleus</keyword>
<comment type="caution">
    <text evidence="4">The sequence shown here is derived from an EMBL/GenBank/DDBJ whole genome shotgun (WGS) entry which is preliminary data.</text>
</comment>
<feature type="region of interest" description="Disordered" evidence="2">
    <location>
        <begin position="870"/>
        <end position="906"/>
    </location>
</feature>
<feature type="compositionally biased region" description="Basic and acidic residues" evidence="2">
    <location>
        <begin position="149"/>
        <end position="171"/>
    </location>
</feature>
<dbReference type="GO" id="GO:0005634">
    <property type="term" value="C:nucleus"/>
    <property type="evidence" value="ECO:0007669"/>
    <property type="project" value="UniProtKB-SubCell"/>
</dbReference>
<protein>
    <recommendedName>
        <fullName evidence="3">TFIIS N-terminal domain-containing protein</fullName>
    </recommendedName>
</protein>
<evidence type="ECO:0000256" key="1">
    <source>
        <dbReference type="PROSITE-ProRule" id="PRU00649"/>
    </source>
</evidence>
<evidence type="ECO:0000313" key="5">
    <source>
        <dbReference type="Proteomes" id="UP000652761"/>
    </source>
</evidence>
<organism evidence="4 5">
    <name type="scientific">Colocasia esculenta</name>
    <name type="common">Wild taro</name>
    <name type="synonym">Arum esculentum</name>
    <dbReference type="NCBI Taxonomy" id="4460"/>
    <lineage>
        <taxon>Eukaryota</taxon>
        <taxon>Viridiplantae</taxon>
        <taxon>Streptophyta</taxon>
        <taxon>Embryophyta</taxon>
        <taxon>Tracheophyta</taxon>
        <taxon>Spermatophyta</taxon>
        <taxon>Magnoliopsida</taxon>
        <taxon>Liliopsida</taxon>
        <taxon>Araceae</taxon>
        <taxon>Aroideae</taxon>
        <taxon>Colocasieae</taxon>
        <taxon>Colocasia</taxon>
    </lineage>
</organism>
<feature type="region of interest" description="Disordered" evidence="2">
    <location>
        <begin position="662"/>
        <end position="684"/>
    </location>
</feature>
<feature type="compositionally biased region" description="Polar residues" evidence="2">
    <location>
        <begin position="416"/>
        <end position="434"/>
    </location>
</feature>
<feature type="region of interest" description="Disordered" evidence="2">
    <location>
        <begin position="411"/>
        <end position="457"/>
    </location>
</feature>
<reference evidence="4" key="1">
    <citation type="submission" date="2017-07" db="EMBL/GenBank/DDBJ databases">
        <title>Taro Niue Genome Assembly and Annotation.</title>
        <authorList>
            <person name="Atibalentja N."/>
            <person name="Keating K."/>
            <person name="Fields C.J."/>
        </authorList>
    </citation>
    <scope>NUCLEOTIDE SEQUENCE</scope>
    <source>
        <strain evidence="4">Niue_2</strain>
        <tissue evidence="4">Leaf</tissue>
    </source>
</reference>
<accession>A0A843U2U8</accession>
<name>A0A843U2U8_COLES</name>
<evidence type="ECO:0000256" key="2">
    <source>
        <dbReference type="SAM" id="MobiDB-lite"/>
    </source>
</evidence>
<keyword evidence="5" id="KW-1185">Reference proteome</keyword>
<dbReference type="PANTHER" id="PTHR47292:SF1">
    <property type="entry name" value="TRANSCRIPTION ELONGATION FACTOR (TFIIS) FAMILY PROTEIN"/>
    <property type="match status" value="1"/>
</dbReference>
<feature type="region of interest" description="Disordered" evidence="2">
    <location>
        <begin position="149"/>
        <end position="215"/>
    </location>
</feature>
<dbReference type="SUPFAM" id="SSF47676">
    <property type="entry name" value="Conserved domain common to transcription factors TFIIS, elongin A, CRSP70"/>
    <property type="match status" value="1"/>
</dbReference>
<feature type="domain" description="TFIIS N-terminal" evidence="3">
    <location>
        <begin position="73"/>
        <end position="153"/>
    </location>
</feature>
<dbReference type="InterPro" id="IPR017923">
    <property type="entry name" value="TFIIS_N"/>
</dbReference>
<comment type="subcellular location">
    <subcellularLocation>
        <location evidence="1">Nucleus</location>
    </subcellularLocation>
</comment>
<feature type="region of interest" description="Disordered" evidence="2">
    <location>
        <begin position="272"/>
        <end position="300"/>
    </location>
</feature>
<feature type="compositionally biased region" description="Acidic residues" evidence="2">
    <location>
        <begin position="443"/>
        <end position="457"/>
    </location>
</feature>